<dbReference type="VEuPathDB" id="FungiDB:CCM_01100"/>
<organism evidence="3 4">
    <name type="scientific">Cordyceps militaris</name>
    <name type="common">Caterpillar fungus</name>
    <name type="synonym">Clavaria militaris</name>
    <dbReference type="NCBI Taxonomy" id="73501"/>
    <lineage>
        <taxon>Eukaryota</taxon>
        <taxon>Fungi</taxon>
        <taxon>Dikarya</taxon>
        <taxon>Ascomycota</taxon>
        <taxon>Pezizomycotina</taxon>
        <taxon>Sordariomycetes</taxon>
        <taxon>Hypocreomycetidae</taxon>
        <taxon>Hypocreales</taxon>
        <taxon>Cordycipitaceae</taxon>
        <taxon>Cordyceps</taxon>
    </lineage>
</organism>
<reference evidence="3 4" key="1">
    <citation type="journal article" date="2017" name="BMC Genomics">
        <title>Chromosome level assembly and secondary metabolite potential of the parasitic fungus Cordyceps militaris.</title>
        <authorList>
            <person name="Kramer G.J."/>
            <person name="Nodwell J.R."/>
        </authorList>
    </citation>
    <scope>NUCLEOTIDE SEQUENCE [LARGE SCALE GENOMIC DNA]</scope>
    <source>
        <strain evidence="3 4">ATCC 34164</strain>
    </source>
</reference>
<protein>
    <submittedName>
        <fullName evidence="3">Uncharacterized protein</fullName>
    </submittedName>
</protein>
<dbReference type="OrthoDB" id="4775599at2759"/>
<dbReference type="Proteomes" id="UP000323067">
    <property type="component" value="Chromosome vii"/>
</dbReference>
<evidence type="ECO:0000256" key="2">
    <source>
        <dbReference type="SAM" id="Phobius"/>
    </source>
</evidence>
<dbReference type="VEuPathDB" id="FungiDB:A9K55_008377"/>
<feature type="compositionally biased region" description="Low complexity" evidence="1">
    <location>
        <begin position="10"/>
        <end position="26"/>
    </location>
</feature>
<sequence>MSTTEPPPATATAFATPAPSSSPPSTQMSPVTYVIIPLVTLASVFLIGFFAYVRRRHSRRFEASSAGDGGEAQMQERRRNNTDAADRWPPASLGLNWWFFRSNEGLNELGEAPPPYDVERRRKAATEGSVDATDEGAEPRNSVLEENEDRESRHSSDSTREPPRHSEENIIRRPSSGVSRRIIEEQRHSAGQQPRRSQEDSQATTPEEQIQHTQSSEEQEQEPQEPTRPIRLFDETLSEAHRSALPVPSSSSQEPSGLNSSPRRRQTAEEMAAILDARRLRNRQCRRDHEEAAAGSSSPADICNTEFFHTPSPSASPSRSRQRRIERLNRRLRRLGYATPDSSEHYGFQLRDMEDGAAPPDYERAPAVAVPAPAQLPPPLAADAPPPYPAPVVRRPQHRYRAGDPPMVRQTLYEHFPHHNYLFMPPLEHDYLVTSYSASLHSRF</sequence>
<feature type="region of interest" description="Disordered" evidence="1">
    <location>
        <begin position="286"/>
        <end position="323"/>
    </location>
</feature>
<feature type="compositionally biased region" description="Basic and acidic residues" evidence="1">
    <location>
        <begin position="150"/>
        <end position="171"/>
    </location>
</feature>
<feature type="transmembrane region" description="Helical" evidence="2">
    <location>
        <begin position="31"/>
        <end position="53"/>
    </location>
</feature>
<feature type="region of interest" description="Disordered" evidence="1">
    <location>
        <begin position="109"/>
        <end position="226"/>
    </location>
</feature>
<keyword evidence="2" id="KW-0812">Transmembrane</keyword>
<feature type="region of interest" description="Disordered" evidence="1">
    <location>
        <begin position="241"/>
        <end position="266"/>
    </location>
</feature>
<name>A0A2H4SGH4_CORMI</name>
<proteinExistence type="predicted"/>
<accession>A0A2H4SGH4</accession>
<feature type="compositionally biased region" description="Low complexity" evidence="1">
    <location>
        <begin position="207"/>
        <end position="216"/>
    </location>
</feature>
<feature type="region of interest" description="Disordered" evidence="1">
    <location>
        <begin position="61"/>
        <end position="87"/>
    </location>
</feature>
<keyword evidence="2" id="KW-1133">Transmembrane helix</keyword>
<feature type="region of interest" description="Disordered" evidence="1">
    <location>
        <begin position="1"/>
        <end position="26"/>
    </location>
</feature>
<feature type="compositionally biased region" description="Polar residues" evidence="1">
    <location>
        <begin position="248"/>
        <end position="261"/>
    </location>
</feature>
<dbReference type="AlphaFoldDB" id="A0A2H4SGH4"/>
<evidence type="ECO:0000313" key="4">
    <source>
        <dbReference type="Proteomes" id="UP000323067"/>
    </source>
</evidence>
<feature type="compositionally biased region" description="Polar residues" evidence="1">
    <location>
        <begin position="189"/>
        <end position="206"/>
    </location>
</feature>
<dbReference type="EMBL" id="CP023324">
    <property type="protein sequence ID" value="ATY62206.1"/>
    <property type="molecule type" value="Genomic_DNA"/>
</dbReference>
<keyword evidence="2" id="KW-0472">Membrane</keyword>
<gene>
    <name evidence="3" type="ORF">A9K55_008377</name>
</gene>
<feature type="compositionally biased region" description="Basic and acidic residues" evidence="1">
    <location>
        <begin position="74"/>
        <end position="86"/>
    </location>
</feature>
<evidence type="ECO:0000313" key="3">
    <source>
        <dbReference type="EMBL" id="ATY62206.1"/>
    </source>
</evidence>
<evidence type="ECO:0000256" key="1">
    <source>
        <dbReference type="SAM" id="MobiDB-lite"/>
    </source>
</evidence>